<dbReference type="PANTHER" id="PTHR30572:SF15">
    <property type="entry name" value="ABC TRANSPORTER PERMEASE"/>
    <property type="match status" value="1"/>
</dbReference>
<comment type="caution">
    <text evidence="9">The sequence shown here is derived from an EMBL/GenBank/DDBJ whole genome shotgun (WGS) entry which is preliminary data.</text>
</comment>
<keyword evidence="2" id="KW-1003">Cell membrane</keyword>
<gene>
    <name evidence="9" type="ORF">ACFPN1_08990</name>
</gene>
<evidence type="ECO:0000256" key="1">
    <source>
        <dbReference type="ARBA" id="ARBA00004651"/>
    </source>
</evidence>
<evidence type="ECO:0000256" key="2">
    <source>
        <dbReference type="ARBA" id="ARBA00022475"/>
    </source>
</evidence>
<name>A0ABW0SNM2_9GAMM</name>
<evidence type="ECO:0000256" key="3">
    <source>
        <dbReference type="ARBA" id="ARBA00022692"/>
    </source>
</evidence>
<keyword evidence="4 6" id="KW-1133">Transmembrane helix</keyword>
<dbReference type="RefSeq" id="WP_386754549.1">
    <property type="nucleotide sequence ID" value="NZ_JBHSNM010000002.1"/>
</dbReference>
<keyword evidence="3 6" id="KW-0812">Transmembrane</keyword>
<dbReference type="InterPro" id="IPR050250">
    <property type="entry name" value="Macrolide_Exporter_MacB"/>
</dbReference>
<dbReference type="Pfam" id="PF12704">
    <property type="entry name" value="MacB_PCD"/>
    <property type="match status" value="1"/>
</dbReference>
<dbReference type="PANTHER" id="PTHR30572">
    <property type="entry name" value="MEMBRANE COMPONENT OF TRANSPORTER-RELATED"/>
    <property type="match status" value="1"/>
</dbReference>
<organism evidence="9 10">
    <name type="scientific">Lysobacter yangpyeongensis</name>
    <dbReference type="NCBI Taxonomy" id="346182"/>
    <lineage>
        <taxon>Bacteria</taxon>
        <taxon>Pseudomonadati</taxon>
        <taxon>Pseudomonadota</taxon>
        <taxon>Gammaproteobacteria</taxon>
        <taxon>Lysobacterales</taxon>
        <taxon>Lysobacteraceae</taxon>
        <taxon>Lysobacter</taxon>
    </lineage>
</organism>
<feature type="transmembrane region" description="Helical" evidence="6">
    <location>
        <begin position="306"/>
        <end position="331"/>
    </location>
</feature>
<protein>
    <submittedName>
        <fullName evidence="9">ABC transporter permease</fullName>
    </submittedName>
</protein>
<evidence type="ECO:0000259" key="7">
    <source>
        <dbReference type="Pfam" id="PF02687"/>
    </source>
</evidence>
<dbReference type="EMBL" id="JBHSNM010000002">
    <property type="protein sequence ID" value="MFC5570192.1"/>
    <property type="molecule type" value="Genomic_DNA"/>
</dbReference>
<keyword evidence="5 6" id="KW-0472">Membrane</keyword>
<sequence>MSKTKRFFSGLLTIVVLVVALVVWIVLPWFAVAAIALAVAAWLAFTRSGALALAATRIGIAGLPQRWGASSVIVIGIAGVVGVLVAMLAMGEGFKATLSNTGGSDTAIILRGGSQAETNSVITRDQEPLVSNLPGIRRGADGRPVSSPELSQVVNLPSKADGTDTNVQFRGVGPSAWALRPNLKIVEGRRFTPGMREMVVGRGAQHQFAGLEVGKQVRLANQAWTVVGAFESGDSHESELWADVDVLGPTYQRSAYQSVTVALDGKNGFKQLAAALAADPRLKLDAMTTHDYYAKQSEALTKFLRILGIVIGTIMAVGAIFGALNSMYAAVAGRSREIATMRALGFRGSPVVVAVMLETMLLALLGGLLGALVAWLAFNGHTVSTLGNNFSQVVFQFRVSPALLWTGLKWALGIGLVGGLFPALRAARLPVTEALRAA</sequence>
<dbReference type="InterPro" id="IPR003838">
    <property type="entry name" value="ABC3_permease_C"/>
</dbReference>
<reference evidence="10" key="1">
    <citation type="journal article" date="2019" name="Int. J. Syst. Evol. Microbiol.">
        <title>The Global Catalogue of Microorganisms (GCM) 10K type strain sequencing project: providing services to taxonomists for standard genome sequencing and annotation.</title>
        <authorList>
            <consortium name="The Broad Institute Genomics Platform"/>
            <consortium name="The Broad Institute Genome Sequencing Center for Infectious Disease"/>
            <person name="Wu L."/>
            <person name="Ma J."/>
        </authorList>
    </citation>
    <scope>NUCLEOTIDE SEQUENCE [LARGE SCALE GENOMIC DNA]</scope>
    <source>
        <strain evidence="10">KACC 11407</strain>
    </source>
</reference>
<evidence type="ECO:0000259" key="8">
    <source>
        <dbReference type="Pfam" id="PF12704"/>
    </source>
</evidence>
<feature type="transmembrane region" description="Helical" evidence="6">
    <location>
        <begin position="67"/>
        <end position="90"/>
    </location>
</feature>
<evidence type="ECO:0000256" key="4">
    <source>
        <dbReference type="ARBA" id="ARBA00022989"/>
    </source>
</evidence>
<feature type="transmembrane region" description="Helical" evidence="6">
    <location>
        <begin position="402"/>
        <end position="424"/>
    </location>
</feature>
<dbReference type="Proteomes" id="UP001596036">
    <property type="component" value="Unassembled WGS sequence"/>
</dbReference>
<evidence type="ECO:0000313" key="10">
    <source>
        <dbReference type="Proteomes" id="UP001596036"/>
    </source>
</evidence>
<proteinExistence type="predicted"/>
<dbReference type="Pfam" id="PF02687">
    <property type="entry name" value="FtsX"/>
    <property type="match status" value="1"/>
</dbReference>
<feature type="transmembrane region" description="Helical" evidence="6">
    <location>
        <begin position="351"/>
        <end position="378"/>
    </location>
</feature>
<keyword evidence="10" id="KW-1185">Reference proteome</keyword>
<feature type="domain" description="ABC3 transporter permease C-terminal" evidence="7">
    <location>
        <begin position="309"/>
        <end position="430"/>
    </location>
</feature>
<evidence type="ECO:0000256" key="5">
    <source>
        <dbReference type="ARBA" id="ARBA00023136"/>
    </source>
</evidence>
<dbReference type="InterPro" id="IPR025857">
    <property type="entry name" value="MacB_PCD"/>
</dbReference>
<accession>A0ABW0SNM2</accession>
<feature type="domain" description="MacB-like periplasmic core" evidence="8">
    <location>
        <begin position="72"/>
        <end position="277"/>
    </location>
</feature>
<comment type="subcellular location">
    <subcellularLocation>
        <location evidence="1">Cell membrane</location>
        <topology evidence="1">Multi-pass membrane protein</topology>
    </subcellularLocation>
</comment>
<evidence type="ECO:0000313" key="9">
    <source>
        <dbReference type="EMBL" id="MFC5570192.1"/>
    </source>
</evidence>
<feature type="transmembrane region" description="Helical" evidence="6">
    <location>
        <begin position="7"/>
        <end position="27"/>
    </location>
</feature>
<evidence type="ECO:0000256" key="6">
    <source>
        <dbReference type="SAM" id="Phobius"/>
    </source>
</evidence>
<feature type="transmembrane region" description="Helical" evidence="6">
    <location>
        <begin position="33"/>
        <end position="55"/>
    </location>
</feature>